<dbReference type="PROSITE" id="PS50250">
    <property type="entry name" value="PCI"/>
    <property type="match status" value="1"/>
</dbReference>
<keyword evidence="8" id="KW-1185">Reference proteome</keyword>
<dbReference type="InterPro" id="IPR016650">
    <property type="entry name" value="eIF3e"/>
</dbReference>
<organism evidence="7 8">
    <name type="scientific">Cordylochernes scorpioides</name>
    <dbReference type="NCBI Taxonomy" id="51811"/>
    <lineage>
        <taxon>Eukaryota</taxon>
        <taxon>Metazoa</taxon>
        <taxon>Ecdysozoa</taxon>
        <taxon>Arthropoda</taxon>
        <taxon>Chelicerata</taxon>
        <taxon>Arachnida</taxon>
        <taxon>Pseudoscorpiones</taxon>
        <taxon>Cheliferoidea</taxon>
        <taxon>Chernetidae</taxon>
        <taxon>Cordylochernes</taxon>
    </lineage>
</organism>
<dbReference type="Pfam" id="PF01399">
    <property type="entry name" value="PCI"/>
    <property type="match status" value="1"/>
</dbReference>
<dbReference type="EMBL" id="CP092883">
    <property type="protein sequence ID" value="UYV81936.1"/>
    <property type="molecule type" value="Genomic_DNA"/>
</dbReference>
<evidence type="ECO:0000256" key="4">
    <source>
        <dbReference type="ARBA" id="ARBA00047068"/>
    </source>
</evidence>
<dbReference type="SUPFAM" id="SSF46785">
    <property type="entry name" value="Winged helix' DNA-binding domain"/>
    <property type="match status" value="1"/>
</dbReference>
<dbReference type="InterPro" id="IPR036390">
    <property type="entry name" value="WH_DNA-bd_sf"/>
</dbReference>
<dbReference type="Pfam" id="PF21357">
    <property type="entry name" value="EIF3E_C"/>
    <property type="match status" value="1"/>
</dbReference>
<dbReference type="CDD" id="cd21378">
    <property type="entry name" value="eIF3E"/>
    <property type="match status" value="1"/>
</dbReference>
<evidence type="ECO:0000256" key="1">
    <source>
        <dbReference type="ARBA" id="ARBA00022490"/>
    </source>
</evidence>
<dbReference type="PIRSF" id="PIRSF016255">
    <property type="entry name" value="eIF3e_su6"/>
    <property type="match status" value="1"/>
</dbReference>
<accession>A0ABY6LLB1</accession>
<evidence type="ECO:0000256" key="2">
    <source>
        <dbReference type="ARBA" id="ARBA00022540"/>
    </source>
</evidence>
<proteinExistence type="inferred from homology"/>
<sequence length="376" mass="44009">MINGYSNKIQPLFNIFGDDTAMEQIRKMRDGKDVMKYLMEKDTEKKVTPDMVEDLYPLAKVVHDCGEYKDANHYLYYYRLLSPNWEEHCMDIMWGKLATAILSGDWDNALHDLVNLKEYVEGMSFTSALQALQLRTWLIHWSLYVYRKISKGPDYLIEHFLYSQKTIHKMETLTSISVRSYLNTIQTTCPYILRYIAAAVISHVNSKTKSVLRDLVRIIQQEAYSYRDPITEFIECLCINYDFDGAQQKLRECQVIVNSDYFLEPYSQVFMENARLLIFETFCRVHECISINMLSEKLNMNQEEAEHWIVNLIRNARLDAKIDSKLGHVMMGNMAVSPYQQLIDKTKSLAYRVQVMASSLETKSSERVNLFHHDLA</sequence>
<keyword evidence="2 5" id="KW-0396">Initiation factor</keyword>
<dbReference type="InterPro" id="IPR000717">
    <property type="entry name" value="PCI_dom"/>
</dbReference>
<keyword evidence="3 5" id="KW-0648">Protein biosynthesis</keyword>
<comment type="subcellular location">
    <subcellularLocation>
        <location evidence="5">Cytoplasm</location>
    </subcellularLocation>
</comment>
<evidence type="ECO:0000259" key="6">
    <source>
        <dbReference type="PROSITE" id="PS50250"/>
    </source>
</evidence>
<evidence type="ECO:0000256" key="5">
    <source>
        <dbReference type="PIRNR" id="PIRNR016255"/>
    </source>
</evidence>
<protein>
    <recommendedName>
        <fullName evidence="5">Eukaryotic translation initiation factor 3 subunit E</fullName>
    </recommendedName>
</protein>
<feature type="domain" description="PCI" evidence="6">
    <location>
        <begin position="161"/>
        <end position="336"/>
    </location>
</feature>
<dbReference type="SMART" id="SM00088">
    <property type="entry name" value="PINT"/>
    <property type="match status" value="1"/>
</dbReference>
<keyword evidence="1 5" id="KW-0963">Cytoplasm</keyword>
<comment type="subunit">
    <text evidence="4">Component of the eukaryotic translation initiation factor 3 (eIF-3) complex. The eIF-3 complex interacts with pix. Interacts with mxt.</text>
</comment>
<comment type="similarity">
    <text evidence="5">Belongs to the eIF-3 subunit E family.</text>
</comment>
<reference evidence="7 8" key="1">
    <citation type="submission" date="2022-01" db="EMBL/GenBank/DDBJ databases">
        <title>A chromosomal length assembly of Cordylochernes scorpioides.</title>
        <authorList>
            <person name="Zeh D."/>
            <person name="Zeh J."/>
        </authorList>
    </citation>
    <scope>NUCLEOTIDE SEQUENCE [LARGE SCALE GENOMIC DNA]</scope>
    <source>
        <strain evidence="7">IN4F17</strain>
        <tissue evidence="7">Whole Body</tissue>
    </source>
</reference>
<evidence type="ECO:0000313" key="8">
    <source>
        <dbReference type="Proteomes" id="UP001235939"/>
    </source>
</evidence>
<evidence type="ECO:0000256" key="3">
    <source>
        <dbReference type="ARBA" id="ARBA00022917"/>
    </source>
</evidence>
<dbReference type="PANTHER" id="PTHR10317">
    <property type="entry name" value="EUKARYOTIC TRANSLATION INITIATION FACTOR 3 SUBUNIT E"/>
    <property type="match status" value="1"/>
</dbReference>
<gene>
    <name evidence="7" type="ORF">LAZ67_21000192</name>
</gene>
<name>A0ABY6LLB1_9ARAC</name>
<dbReference type="Proteomes" id="UP001235939">
    <property type="component" value="Chromosome 21"/>
</dbReference>
<evidence type="ECO:0000313" key="7">
    <source>
        <dbReference type="EMBL" id="UYV81936.1"/>
    </source>
</evidence>